<dbReference type="Proteomes" id="UP001056535">
    <property type="component" value="Chromosome"/>
</dbReference>
<evidence type="ECO:0000313" key="21">
    <source>
        <dbReference type="Proteomes" id="UP001056535"/>
    </source>
</evidence>
<dbReference type="NCBIfam" id="TIGR00472">
    <property type="entry name" value="pheT_bact"/>
    <property type="match status" value="1"/>
</dbReference>
<dbReference type="PROSITE" id="PS51483">
    <property type="entry name" value="B5"/>
    <property type="match status" value="1"/>
</dbReference>
<feature type="binding site" evidence="15">
    <location>
        <position position="490"/>
    </location>
    <ligand>
        <name>Mg(2+)</name>
        <dbReference type="ChEBI" id="CHEBI:18420"/>
        <note>shared with alpha subunit</note>
    </ligand>
</feature>
<dbReference type="SMART" id="SM00896">
    <property type="entry name" value="FDX-ACB"/>
    <property type="match status" value="1"/>
</dbReference>
<dbReference type="InterPro" id="IPR005147">
    <property type="entry name" value="tRNA_synthase_B5-dom"/>
</dbReference>
<evidence type="ECO:0000256" key="2">
    <source>
        <dbReference type="ARBA" id="ARBA00008653"/>
    </source>
</evidence>
<feature type="domain" description="TRNA-binding" evidence="17">
    <location>
        <begin position="40"/>
        <end position="155"/>
    </location>
</feature>
<dbReference type="InterPro" id="IPR045060">
    <property type="entry name" value="Phe-tRNA-ligase_IIc_bsu"/>
</dbReference>
<evidence type="ECO:0000256" key="14">
    <source>
        <dbReference type="ARBA" id="ARBA00049255"/>
    </source>
</evidence>
<dbReference type="InterPro" id="IPR009061">
    <property type="entry name" value="DNA-bd_dom_put_sf"/>
</dbReference>
<dbReference type="Gene3D" id="3.30.70.380">
    <property type="entry name" value="Ferrodoxin-fold anticodon-binding domain"/>
    <property type="match status" value="1"/>
</dbReference>
<dbReference type="SUPFAM" id="SSF56037">
    <property type="entry name" value="PheT/TilS domain"/>
    <property type="match status" value="1"/>
</dbReference>
<protein>
    <recommendedName>
        <fullName evidence="15">Phenylalanine--tRNA ligase beta subunit</fullName>
        <ecNumber evidence="15">6.1.1.20</ecNumber>
    </recommendedName>
    <alternativeName>
        <fullName evidence="15">Phenylalanyl-tRNA synthetase beta subunit</fullName>
        <shortName evidence="15">PheRS</shortName>
    </alternativeName>
</protein>
<comment type="similarity">
    <text evidence="2 15">Belongs to the phenylalanyl-tRNA synthetase beta subunit family. Type 1 subfamily.</text>
</comment>
<evidence type="ECO:0000256" key="5">
    <source>
        <dbReference type="ARBA" id="ARBA00022555"/>
    </source>
</evidence>
<evidence type="ECO:0000256" key="1">
    <source>
        <dbReference type="ARBA" id="ARBA00004496"/>
    </source>
</evidence>
<evidence type="ECO:0000256" key="8">
    <source>
        <dbReference type="ARBA" id="ARBA00022741"/>
    </source>
</evidence>
<gene>
    <name evidence="15 20" type="primary">pheT</name>
    <name evidence="20" type="ORF">NF557_10190</name>
</gene>
<comment type="subcellular location">
    <subcellularLocation>
        <location evidence="1 15">Cytoplasm</location>
    </subcellularLocation>
</comment>
<keyword evidence="8 15" id="KW-0547">Nucleotide-binding</keyword>
<dbReference type="InterPro" id="IPR045864">
    <property type="entry name" value="aa-tRNA-synth_II/BPL/LPL"/>
</dbReference>
<keyword evidence="7 15" id="KW-0479">Metal-binding</keyword>
<evidence type="ECO:0000256" key="4">
    <source>
        <dbReference type="ARBA" id="ARBA00022490"/>
    </source>
</evidence>
<dbReference type="InterPro" id="IPR012340">
    <property type="entry name" value="NA-bd_OB-fold"/>
</dbReference>
<dbReference type="InterPro" id="IPR033714">
    <property type="entry name" value="tRNA_bind_bactPheRS"/>
</dbReference>
<dbReference type="Pfam" id="PF03484">
    <property type="entry name" value="B5"/>
    <property type="match status" value="1"/>
</dbReference>
<keyword evidence="4 15" id="KW-0963">Cytoplasm</keyword>
<keyword evidence="11 16" id="KW-0694">RNA-binding</keyword>
<keyword evidence="21" id="KW-1185">Reference proteome</keyword>
<dbReference type="EC" id="6.1.1.20" evidence="15"/>
<keyword evidence="6 15" id="KW-0436">Ligase</keyword>
<dbReference type="Gene3D" id="3.50.40.10">
    <property type="entry name" value="Phenylalanyl-trna Synthetase, Chain B, domain 3"/>
    <property type="match status" value="1"/>
</dbReference>
<dbReference type="InterPro" id="IPR020825">
    <property type="entry name" value="Phe-tRNA_synthase-like_B3/B4"/>
</dbReference>
<proteinExistence type="inferred from homology"/>
<dbReference type="InterPro" id="IPR041616">
    <property type="entry name" value="PheRS_beta_core"/>
</dbReference>
<evidence type="ECO:0000256" key="15">
    <source>
        <dbReference type="HAMAP-Rule" id="MF_00283"/>
    </source>
</evidence>
<dbReference type="PROSITE" id="PS51447">
    <property type="entry name" value="FDX_ACB"/>
    <property type="match status" value="1"/>
</dbReference>
<reference evidence="20" key="1">
    <citation type="submission" date="2022-06" db="EMBL/GenBank/DDBJ databases">
        <title>Ornithinimicrobium JY.X270.</title>
        <authorList>
            <person name="Huang Y."/>
        </authorList>
    </citation>
    <scope>NUCLEOTIDE SEQUENCE</scope>
    <source>
        <strain evidence="20">JY.X270</strain>
    </source>
</reference>
<dbReference type="Pfam" id="PF01588">
    <property type="entry name" value="tRNA_bind"/>
    <property type="match status" value="1"/>
</dbReference>
<evidence type="ECO:0000256" key="6">
    <source>
        <dbReference type="ARBA" id="ARBA00022598"/>
    </source>
</evidence>
<evidence type="ECO:0000256" key="13">
    <source>
        <dbReference type="ARBA" id="ARBA00023146"/>
    </source>
</evidence>
<keyword evidence="12 15" id="KW-0648">Protein biosynthesis</keyword>
<evidence type="ECO:0000256" key="9">
    <source>
        <dbReference type="ARBA" id="ARBA00022840"/>
    </source>
</evidence>
<dbReference type="RefSeq" id="WP_252619153.1">
    <property type="nucleotide sequence ID" value="NZ_CP099490.1"/>
</dbReference>
<dbReference type="PROSITE" id="PS50886">
    <property type="entry name" value="TRBD"/>
    <property type="match status" value="1"/>
</dbReference>
<keyword evidence="10 15" id="KW-0460">Magnesium</keyword>
<dbReference type="InterPro" id="IPR005146">
    <property type="entry name" value="B3/B4_tRNA-bd"/>
</dbReference>
<dbReference type="SUPFAM" id="SSF55681">
    <property type="entry name" value="Class II aaRS and biotin synthetases"/>
    <property type="match status" value="1"/>
</dbReference>
<feature type="domain" description="B5" evidence="19">
    <location>
        <begin position="430"/>
        <end position="506"/>
    </location>
</feature>
<feature type="domain" description="FDX-ACB" evidence="18">
    <location>
        <begin position="756"/>
        <end position="849"/>
    </location>
</feature>
<dbReference type="Gene3D" id="2.40.50.140">
    <property type="entry name" value="Nucleic acid-binding proteins"/>
    <property type="match status" value="1"/>
</dbReference>
<dbReference type="Pfam" id="PF03483">
    <property type="entry name" value="B3_4"/>
    <property type="match status" value="1"/>
</dbReference>
<dbReference type="CDD" id="cd02796">
    <property type="entry name" value="tRNA_bind_bactPheRS"/>
    <property type="match status" value="1"/>
</dbReference>
<evidence type="ECO:0000313" key="20">
    <source>
        <dbReference type="EMBL" id="USQ75022.1"/>
    </source>
</evidence>
<dbReference type="InterPro" id="IPR036690">
    <property type="entry name" value="Fdx_antiC-bd_sf"/>
</dbReference>
<dbReference type="EMBL" id="CP099490">
    <property type="protein sequence ID" value="USQ75022.1"/>
    <property type="molecule type" value="Genomic_DNA"/>
</dbReference>
<dbReference type="Pfam" id="PF17759">
    <property type="entry name" value="tRNA_synthFbeta"/>
    <property type="match status" value="1"/>
</dbReference>
<dbReference type="InterPro" id="IPR004532">
    <property type="entry name" value="Phe-tRNA-ligase_IIc_bsu_bact"/>
</dbReference>
<sequence length="849" mass="90407">MRVPLDWLREYAEVPAGTTGTQVAADLVRVGLEEEGLHGGDVQGPLVVGRVLEMTPEEQKNGKTINWCQVDVGHANGTGEPQGIVCGAHNFAVGDLVPVILPGGVLPGNFEISARKTYGHVSAGMICSSLELGLGDDHDGIIVLTDWLGAGAEGLEPGQDAIPLLGLDRETVEVNVTPDRGYCFSLRGIAREYSHSTGVAYRDPALVRVVDGQEQPLTAPAATADGFGVELRDESPLEGAQGCDRFVTRIVRGLDPQAPTPAWMAIRLTEAGMRPISLAVDISNYVMLALGQPTHAYDLAKVTGPIVVRRVRAGEKLTTLDGVERTLDAEDLLITDGGEVLLGIAGVMGGASSEVSETTTDVLIEAAHFDPKTVARTARRHRLSSEASKRFERGVDPELAPQAAQLMVELMVEFGGGTADPAVTDAGQVSAPEPISFDPTMPTRYVGVDYGTDRVREILETIGCTVTDGRDGQLTVTPPTWRPDLLTGPDLVEEVARIDGYDKIPSILPTAPGGRGLTHAQRARRTVAAALAGQGLDEVLTYPFVGESRFEDLGLGADDQRRHAVRLANPLSDEAPLMRTELLQTLPDAVRRNLGRGAKDVALFEIDTVTLPDLARKAPVPGVGVKPDDAVLEEIRAAVPHQPLHVAMVATGQAERAGWWGPGRTTDVTDVVGWAHAVCDALGVEVERLQTEREPFHPGRCVELTLPDGTTIGWAGELHPKASKALGVPERTVTAELDLDVLIAASDRRAQGAPMSNHPPAGSDIALTVSRSTSFGDLLESVRDGAGELLESVRLFDVYRGDQIGDDQQSLAFHLVFRADDRTLKTEEVNAARDAAVAQAAKDHGAVQR</sequence>
<dbReference type="InterPro" id="IPR002547">
    <property type="entry name" value="tRNA-bd_dom"/>
</dbReference>
<keyword evidence="5 16" id="KW-0820">tRNA-binding</keyword>
<dbReference type="Gene3D" id="3.30.930.10">
    <property type="entry name" value="Bira Bifunctional Protein, Domain 2"/>
    <property type="match status" value="1"/>
</dbReference>
<evidence type="ECO:0000259" key="19">
    <source>
        <dbReference type="PROSITE" id="PS51483"/>
    </source>
</evidence>
<dbReference type="SMART" id="SM00874">
    <property type="entry name" value="B5"/>
    <property type="match status" value="1"/>
</dbReference>
<evidence type="ECO:0000259" key="17">
    <source>
        <dbReference type="PROSITE" id="PS50886"/>
    </source>
</evidence>
<dbReference type="CDD" id="cd00769">
    <property type="entry name" value="PheRS_beta_core"/>
    <property type="match status" value="1"/>
</dbReference>
<dbReference type="SUPFAM" id="SSF54991">
    <property type="entry name" value="Anticodon-binding domain of PheRS"/>
    <property type="match status" value="1"/>
</dbReference>
<dbReference type="InterPro" id="IPR005121">
    <property type="entry name" value="Fdx_antiC-bd"/>
</dbReference>
<dbReference type="SUPFAM" id="SSF50249">
    <property type="entry name" value="Nucleic acid-binding proteins"/>
    <property type="match status" value="1"/>
</dbReference>
<evidence type="ECO:0000256" key="12">
    <source>
        <dbReference type="ARBA" id="ARBA00022917"/>
    </source>
</evidence>
<comment type="cofactor">
    <cofactor evidence="15">
        <name>Mg(2+)</name>
        <dbReference type="ChEBI" id="CHEBI:18420"/>
    </cofactor>
    <text evidence="15">Binds 2 magnesium ions per tetramer.</text>
</comment>
<evidence type="ECO:0000256" key="11">
    <source>
        <dbReference type="ARBA" id="ARBA00022884"/>
    </source>
</evidence>
<dbReference type="PANTHER" id="PTHR10947">
    <property type="entry name" value="PHENYLALANYL-TRNA SYNTHETASE BETA CHAIN AND LEUCINE-RICH REPEAT-CONTAINING PROTEIN 47"/>
    <property type="match status" value="1"/>
</dbReference>
<evidence type="ECO:0000256" key="16">
    <source>
        <dbReference type="PROSITE-ProRule" id="PRU00209"/>
    </source>
</evidence>
<evidence type="ECO:0000259" key="18">
    <source>
        <dbReference type="PROSITE" id="PS51447"/>
    </source>
</evidence>
<dbReference type="SUPFAM" id="SSF46955">
    <property type="entry name" value="Putative DNA-binding domain"/>
    <property type="match status" value="1"/>
</dbReference>
<feature type="binding site" evidence="15">
    <location>
        <position position="494"/>
    </location>
    <ligand>
        <name>Mg(2+)</name>
        <dbReference type="ChEBI" id="CHEBI:18420"/>
        <note>shared with alpha subunit</note>
    </ligand>
</feature>
<dbReference type="Gene3D" id="3.30.56.10">
    <property type="match status" value="2"/>
</dbReference>
<dbReference type="Pfam" id="PF03147">
    <property type="entry name" value="FDX-ACB"/>
    <property type="match status" value="1"/>
</dbReference>
<evidence type="ECO:0000256" key="10">
    <source>
        <dbReference type="ARBA" id="ARBA00022842"/>
    </source>
</evidence>
<keyword evidence="9 15" id="KW-0067">ATP-binding</keyword>
<keyword evidence="13 15" id="KW-0030">Aminoacyl-tRNA synthetase</keyword>
<comment type="catalytic activity">
    <reaction evidence="14 15">
        <text>tRNA(Phe) + L-phenylalanine + ATP = L-phenylalanyl-tRNA(Phe) + AMP + diphosphate + H(+)</text>
        <dbReference type="Rhea" id="RHEA:19413"/>
        <dbReference type="Rhea" id="RHEA-COMP:9668"/>
        <dbReference type="Rhea" id="RHEA-COMP:9699"/>
        <dbReference type="ChEBI" id="CHEBI:15378"/>
        <dbReference type="ChEBI" id="CHEBI:30616"/>
        <dbReference type="ChEBI" id="CHEBI:33019"/>
        <dbReference type="ChEBI" id="CHEBI:58095"/>
        <dbReference type="ChEBI" id="CHEBI:78442"/>
        <dbReference type="ChEBI" id="CHEBI:78531"/>
        <dbReference type="ChEBI" id="CHEBI:456215"/>
        <dbReference type="EC" id="6.1.1.20"/>
    </reaction>
</comment>
<feature type="binding site" evidence="15">
    <location>
        <position position="493"/>
    </location>
    <ligand>
        <name>Mg(2+)</name>
        <dbReference type="ChEBI" id="CHEBI:18420"/>
        <note>shared with alpha subunit</note>
    </ligand>
</feature>
<dbReference type="HAMAP" id="MF_00283">
    <property type="entry name" value="Phe_tRNA_synth_beta1"/>
    <property type="match status" value="1"/>
</dbReference>
<accession>A0ABY4YE47</accession>
<dbReference type="GO" id="GO:0004826">
    <property type="term" value="F:phenylalanine-tRNA ligase activity"/>
    <property type="evidence" value="ECO:0007669"/>
    <property type="project" value="UniProtKB-EC"/>
</dbReference>
<dbReference type="PANTHER" id="PTHR10947:SF0">
    <property type="entry name" value="PHENYLALANINE--TRNA LIGASE BETA SUBUNIT"/>
    <property type="match status" value="1"/>
</dbReference>
<feature type="binding site" evidence="15">
    <location>
        <position position="484"/>
    </location>
    <ligand>
        <name>Mg(2+)</name>
        <dbReference type="ChEBI" id="CHEBI:18420"/>
        <note>shared with alpha subunit</note>
    </ligand>
</feature>
<dbReference type="SMART" id="SM00873">
    <property type="entry name" value="B3_4"/>
    <property type="match status" value="1"/>
</dbReference>
<organism evidence="20 21">
    <name type="scientific">Ornithinimicrobium cryptoxanthini</name>
    <dbReference type="NCBI Taxonomy" id="2934161"/>
    <lineage>
        <taxon>Bacteria</taxon>
        <taxon>Bacillati</taxon>
        <taxon>Actinomycetota</taxon>
        <taxon>Actinomycetes</taxon>
        <taxon>Micrococcales</taxon>
        <taxon>Ornithinimicrobiaceae</taxon>
        <taxon>Ornithinimicrobium</taxon>
    </lineage>
</organism>
<evidence type="ECO:0000256" key="7">
    <source>
        <dbReference type="ARBA" id="ARBA00022723"/>
    </source>
</evidence>
<name>A0ABY4YE47_9MICO</name>
<comment type="subunit">
    <text evidence="3 15">Tetramer of two alpha and two beta subunits.</text>
</comment>
<evidence type="ECO:0000256" key="3">
    <source>
        <dbReference type="ARBA" id="ARBA00011209"/>
    </source>
</evidence>